<dbReference type="EMBL" id="RKLR01000004">
    <property type="protein sequence ID" value="MBX0323779.1"/>
    <property type="molecule type" value="Genomic_DNA"/>
</dbReference>
<reference evidence="3 4" key="1">
    <citation type="submission" date="2021-06" db="EMBL/GenBank/DDBJ databases">
        <title>Halomicroarcula sp. a new haloarchaeum isolated from saline soil.</title>
        <authorList>
            <person name="Duran-Viseras A."/>
            <person name="Sanchez-Porro C."/>
            <person name="Ventosa A."/>
        </authorList>
    </citation>
    <scope>NUCLEOTIDE SEQUENCE [LARGE SCALE GENOMIC DNA]</scope>
    <source>
        <strain evidence="3 4">F13</strain>
    </source>
</reference>
<comment type="caution">
    <text evidence="3">The sequence shown here is derived from an EMBL/GenBank/DDBJ whole genome shotgun (WGS) entry which is preliminary data.</text>
</comment>
<dbReference type="Proteomes" id="UP001430377">
    <property type="component" value="Unassembled WGS sequence"/>
</dbReference>
<sequence>MRQRENAHRHVERTVGDVSSPSELTRAIVEAVADATDTPASDLGASLYDVVEPDALSEVLEAAANSHVSFVYAECGVVVASDGTLLVDPDPTFAGDAGTQLRGVTQQS</sequence>
<evidence type="ECO:0000313" key="4">
    <source>
        <dbReference type="Proteomes" id="UP001430377"/>
    </source>
</evidence>
<protein>
    <recommendedName>
        <fullName evidence="2">Halobacterial output domain-containing protein</fullName>
    </recommendedName>
</protein>
<dbReference type="AlphaFoldDB" id="A0AAW4PRL1"/>
<evidence type="ECO:0000259" key="2">
    <source>
        <dbReference type="Pfam" id="PF18545"/>
    </source>
</evidence>
<keyword evidence="4" id="KW-1185">Reference proteome</keyword>
<proteinExistence type="predicted"/>
<organism evidence="3 4">
    <name type="scientific">Haloarcula rubra</name>
    <dbReference type="NCBI Taxonomy" id="2487747"/>
    <lineage>
        <taxon>Archaea</taxon>
        <taxon>Methanobacteriati</taxon>
        <taxon>Methanobacteriota</taxon>
        <taxon>Stenosarchaea group</taxon>
        <taxon>Halobacteria</taxon>
        <taxon>Halobacteriales</taxon>
        <taxon>Haloarculaceae</taxon>
        <taxon>Haloarcula</taxon>
    </lineage>
</organism>
<evidence type="ECO:0000256" key="1">
    <source>
        <dbReference type="SAM" id="MobiDB-lite"/>
    </source>
</evidence>
<evidence type="ECO:0000313" key="3">
    <source>
        <dbReference type="EMBL" id="MBX0323779.1"/>
    </source>
</evidence>
<feature type="region of interest" description="Disordered" evidence="1">
    <location>
        <begin position="1"/>
        <end position="20"/>
    </location>
</feature>
<name>A0AAW4PRL1_9EURY</name>
<feature type="compositionally biased region" description="Basic and acidic residues" evidence="1">
    <location>
        <begin position="1"/>
        <end position="15"/>
    </location>
</feature>
<dbReference type="Pfam" id="PF18545">
    <property type="entry name" value="HalOD1"/>
    <property type="match status" value="1"/>
</dbReference>
<feature type="domain" description="Halobacterial output" evidence="2">
    <location>
        <begin position="23"/>
        <end position="89"/>
    </location>
</feature>
<dbReference type="InterPro" id="IPR040624">
    <property type="entry name" value="HalOD1"/>
</dbReference>
<dbReference type="RefSeq" id="WP_220618745.1">
    <property type="nucleotide sequence ID" value="NZ_RKLR01000004.1"/>
</dbReference>
<gene>
    <name evidence="3" type="ORF">EGH21_12140</name>
</gene>
<accession>A0AAW4PRL1</accession>